<dbReference type="EMBL" id="LAZR01035193">
    <property type="protein sequence ID" value="KKL28173.1"/>
    <property type="molecule type" value="Genomic_DNA"/>
</dbReference>
<organism evidence="2">
    <name type="scientific">marine sediment metagenome</name>
    <dbReference type="NCBI Taxonomy" id="412755"/>
    <lineage>
        <taxon>unclassified sequences</taxon>
        <taxon>metagenomes</taxon>
        <taxon>ecological metagenomes</taxon>
    </lineage>
</organism>
<dbReference type="Pfam" id="PF00196">
    <property type="entry name" value="GerE"/>
    <property type="match status" value="1"/>
</dbReference>
<evidence type="ECO:0000313" key="2">
    <source>
        <dbReference type="EMBL" id="KKL28173.1"/>
    </source>
</evidence>
<reference evidence="2" key="1">
    <citation type="journal article" date="2015" name="Nature">
        <title>Complex archaea that bridge the gap between prokaryotes and eukaryotes.</title>
        <authorList>
            <person name="Spang A."/>
            <person name="Saw J.H."/>
            <person name="Jorgensen S.L."/>
            <person name="Zaremba-Niedzwiedzka K."/>
            <person name="Martijn J."/>
            <person name="Lind A.E."/>
            <person name="van Eijk R."/>
            <person name="Schleper C."/>
            <person name="Guy L."/>
            <person name="Ettema T.J."/>
        </authorList>
    </citation>
    <scope>NUCLEOTIDE SEQUENCE</scope>
</reference>
<dbReference type="AlphaFoldDB" id="A0A0F9EWG7"/>
<dbReference type="Gene3D" id="1.10.10.10">
    <property type="entry name" value="Winged helix-like DNA-binding domain superfamily/Winged helix DNA-binding domain"/>
    <property type="match status" value="1"/>
</dbReference>
<dbReference type="InterPro" id="IPR036388">
    <property type="entry name" value="WH-like_DNA-bd_sf"/>
</dbReference>
<comment type="caution">
    <text evidence="2">The sequence shown here is derived from an EMBL/GenBank/DDBJ whole genome shotgun (WGS) entry which is preliminary data.</text>
</comment>
<feature type="non-terminal residue" evidence="2">
    <location>
        <position position="1"/>
    </location>
</feature>
<sequence>MHTSGLYTALNRHQSVEFVSRGTFAFCDKPGGKASPADWGSFVSSLTKREVDVLSCVKNAPESGLTTQQIANALNVAKITVTGSLAGRLRKVIAKAGYEFEDVFVVVSTVNKERVYSAGQMLLGHDIGHPGALAHELLPASEEH</sequence>
<feature type="domain" description="HTH luxR-type" evidence="1">
    <location>
        <begin position="44"/>
        <end position="87"/>
    </location>
</feature>
<accession>A0A0F9EWG7</accession>
<proteinExistence type="predicted"/>
<dbReference type="InterPro" id="IPR000792">
    <property type="entry name" value="Tscrpt_reg_LuxR_C"/>
</dbReference>
<evidence type="ECO:0000259" key="1">
    <source>
        <dbReference type="Pfam" id="PF00196"/>
    </source>
</evidence>
<dbReference type="GO" id="GO:0006355">
    <property type="term" value="P:regulation of DNA-templated transcription"/>
    <property type="evidence" value="ECO:0007669"/>
    <property type="project" value="InterPro"/>
</dbReference>
<gene>
    <name evidence="2" type="ORF">LCGC14_2377850</name>
</gene>
<protein>
    <recommendedName>
        <fullName evidence="1">HTH luxR-type domain-containing protein</fullName>
    </recommendedName>
</protein>
<name>A0A0F9EWG7_9ZZZZ</name>